<evidence type="ECO:0000313" key="4">
    <source>
        <dbReference type="Proteomes" id="UP000550707"/>
    </source>
</evidence>
<dbReference type="GO" id="GO:0045660">
    <property type="term" value="P:positive regulation of neutrophil differentiation"/>
    <property type="evidence" value="ECO:0007669"/>
    <property type="project" value="TreeGrafter"/>
</dbReference>
<feature type="transmembrane region" description="Helical" evidence="2">
    <location>
        <begin position="210"/>
        <end position="231"/>
    </location>
</feature>
<comment type="caution">
    <text evidence="3">The sequence shown here is derived from an EMBL/GenBank/DDBJ whole genome shotgun (WGS) entry which is preliminary data.</text>
</comment>
<feature type="region of interest" description="Disordered" evidence="1">
    <location>
        <begin position="111"/>
        <end position="187"/>
    </location>
</feature>
<feature type="compositionally biased region" description="Low complexity" evidence="1">
    <location>
        <begin position="327"/>
        <end position="340"/>
    </location>
</feature>
<dbReference type="PANTHER" id="PTHR15384">
    <property type="entry name" value="PROTEIN EVI2B"/>
    <property type="match status" value="1"/>
</dbReference>
<keyword evidence="2" id="KW-1133">Transmembrane helix</keyword>
<keyword evidence="2" id="KW-0812">Transmembrane</keyword>
<dbReference type="InParanoid" id="A0A7J8CXI4"/>
<keyword evidence="4" id="KW-1185">Reference proteome</keyword>
<accession>A0A7J8CXI4</accession>
<proteinExistence type="predicted"/>
<organism evidence="3 4">
    <name type="scientific">Molossus molossus</name>
    <name type="common">Pallas' mastiff bat</name>
    <name type="synonym">Vespertilio molossus</name>
    <dbReference type="NCBI Taxonomy" id="27622"/>
    <lineage>
        <taxon>Eukaryota</taxon>
        <taxon>Metazoa</taxon>
        <taxon>Chordata</taxon>
        <taxon>Craniata</taxon>
        <taxon>Vertebrata</taxon>
        <taxon>Euteleostomi</taxon>
        <taxon>Mammalia</taxon>
        <taxon>Eutheria</taxon>
        <taxon>Laurasiatheria</taxon>
        <taxon>Chiroptera</taxon>
        <taxon>Yangochiroptera</taxon>
        <taxon>Molossidae</taxon>
        <taxon>Molossus</taxon>
    </lineage>
</organism>
<feature type="compositionally biased region" description="Polar residues" evidence="1">
    <location>
        <begin position="111"/>
        <end position="161"/>
    </location>
</feature>
<dbReference type="FunCoup" id="A0A7J8CXI4">
    <property type="interactions" value="405"/>
</dbReference>
<feature type="region of interest" description="Disordered" evidence="1">
    <location>
        <begin position="319"/>
        <end position="378"/>
    </location>
</feature>
<sequence>MDPKYFILILFCGHLNNTFFSETKAITTEKQPQSTLFTSSMPHGLVNSQNTTGNPLGQPTQLNNVSPGQPTPATKVAAGQLTAAVFAFSGKPVAHTSAGQPLAYNITRSTQPTSMANTSSQQTAQPVFTSDRQLPTTASTSTRQLQPFVYRSTQRPSSVHTSSKKPVPPTIQNLATQPTPAVKSSPRITPGFIPEDTSNTPTPHTNANSIAAIFVGIILVSMLIAIILIILCKCLRKPVLNDQNWAGRSPFADGETPDICLDNIRENELSLKRTSIISFKAWKPGKSTLLADDLEINLFESSENIEDSNNPKMEKIKDQVNGTSEDSAGGSTIGTAISSSDDAELPPPPPLLDLEGQESNPSDKPTMTTVFPLPNDSTSLPPSLNCLNQVCEDHNCEDKQSLPLPPDSSDLPLPPGDFMKNLEDSNNEIQCQEFSVLPNSGQDLSESLPPPPAELL</sequence>
<protein>
    <submittedName>
        <fullName evidence="3">Ecotropic viral integration site 2B</fullName>
    </submittedName>
</protein>
<name>A0A7J8CXI4_MOLMO</name>
<evidence type="ECO:0000313" key="3">
    <source>
        <dbReference type="EMBL" id="KAF6415617.1"/>
    </source>
</evidence>
<dbReference type="Proteomes" id="UP000550707">
    <property type="component" value="Unassembled WGS sequence"/>
</dbReference>
<reference evidence="3 4" key="1">
    <citation type="journal article" date="2020" name="Nature">
        <title>Six reference-quality genomes reveal evolution of bat adaptations.</title>
        <authorList>
            <person name="Jebb D."/>
            <person name="Huang Z."/>
            <person name="Pippel M."/>
            <person name="Hughes G.M."/>
            <person name="Lavrichenko K."/>
            <person name="Devanna P."/>
            <person name="Winkler S."/>
            <person name="Jermiin L.S."/>
            <person name="Skirmuntt E.C."/>
            <person name="Katzourakis A."/>
            <person name="Burkitt-Gray L."/>
            <person name="Ray D.A."/>
            <person name="Sullivan K.A.M."/>
            <person name="Roscito J.G."/>
            <person name="Kirilenko B.M."/>
            <person name="Davalos L.M."/>
            <person name="Corthals A.P."/>
            <person name="Power M.L."/>
            <person name="Jones G."/>
            <person name="Ransome R.D."/>
            <person name="Dechmann D.K.N."/>
            <person name="Locatelli A.G."/>
            <person name="Puechmaille S.J."/>
            <person name="Fedrigo O."/>
            <person name="Jarvis E.D."/>
            <person name="Hiller M."/>
            <person name="Vernes S.C."/>
            <person name="Myers E.W."/>
            <person name="Teeling E.C."/>
        </authorList>
    </citation>
    <scope>NUCLEOTIDE SEQUENCE [LARGE SCALE GENOMIC DNA]</scope>
    <source>
        <strain evidence="3">MMolMol1</strain>
        <tissue evidence="3">Muscle</tissue>
    </source>
</reference>
<evidence type="ECO:0000256" key="1">
    <source>
        <dbReference type="SAM" id="MobiDB-lite"/>
    </source>
</evidence>
<feature type="compositionally biased region" description="Polar residues" evidence="1">
    <location>
        <begin position="170"/>
        <end position="179"/>
    </location>
</feature>
<dbReference type="EMBL" id="JACASF010000019">
    <property type="protein sequence ID" value="KAF6415617.1"/>
    <property type="molecule type" value="Genomic_DNA"/>
</dbReference>
<feature type="region of interest" description="Disordered" evidence="1">
    <location>
        <begin position="396"/>
        <end position="426"/>
    </location>
</feature>
<feature type="compositionally biased region" description="Polar residues" evidence="1">
    <location>
        <begin position="357"/>
        <end position="378"/>
    </location>
</feature>
<gene>
    <name evidence="3" type="ORF">HJG59_004681</name>
</gene>
<evidence type="ECO:0000256" key="2">
    <source>
        <dbReference type="SAM" id="Phobius"/>
    </source>
</evidence>
<dbReference type="AlphaFoldDB" id="A0A7J8CXI4"/>
<feature type="region of interest" description="Disordered" evidence="1">
    <location>
        <begin position="437"/>
        <end position="456"/>
    </location>
</feature>
<dbReference type="PANTHER" id="PTHR15384:SF0">
    <property type="entry name" value="PROTEIN EVI2B"/>
    <property type="match status" value="1"/>
</dbReference>
<keyword evidence="2" id="KW-0472">Membrane</keyword>
<dbReference type="InterPro" id="IPR033239">
    <property type="entry name" value="EVI2B"/>
</dbReference>
<dbReference type="GO" id="GO:2000035">
    <property type="term" value="P:regulation of stem cell division"/>
    <property type="evidence" value="ECO:0007669"/>
    <property type="project" value="TreeGrafter"/>
</dbReference>